<keyword evidence="1" id="KW-0131">Cell cycle</keyword>
<dbReference type="Gene3D" id="1.25.40.10">
    <property type="entry name" value="Tetratricopeptide repeat domain"/>
    <property type="match status" value="1"/>
</dbReference>
<keyword evidence="1" id="KW-0574">Periplasm</keyword>
<dbReference type="GO" id="GO:0030288">
    <property type="term" value="C:outer membrane-bounded periplasmic space"/>
    <property type="evidence" value="ECO:0007669"/>
    <property type="project" value="UniProtKB-UniRule"/>
</dbReference>
<accession>A0A157QI16</accession>
<dbReference type="Proteomes" id="UP000077037">
    <property type="component" value="Unassembled WGS sequence"/>
</dbReference>
<dbReference type="InterPro" id="IPR011990">
    <property type="entry name" value="TPR-like_helical_dom_sf"/>
</dbReference>
<dbReference type="InterPro" id="IPR034706">
    <property type="entry name" value="CpoB"/>
</dbReference>
<dbReference type="NCBIfam" id="TIGR02795">
    <property type="entry name" value="tol_pal_ybgF"/>
    <property type="match status" value="1"/>
</dbReference>
<keyword evidence="1" id="KW-0132">Cell division</keyword>
<feature type="compositionally biased region" description="Low complexity" evidence="2">
    <location>
        <begin position="89"/>
        <end position="98"/>
    </location>
</feature>
<protein>
    <recommendedName>
        <fullName evidence="1">Cell division coordinator CpoB</fullName>
    </recommendedName>
</protein>
<comment type="similarity">
    <text evidence="1">Belongs to the CpoB family.</text>
</comment>
<dbReference type="AlphaFoldDB" id="A0A157QI16"/>
<dbReference type="RefSeq" id="WP_066416384.1">
    <property type="nucleotide sequence ID" value="NZ_FKBS01000025.1"/>
</dbReference>
<proteinExistence type="inferred from homology"/>
<evidence type="ECO:0000313" key="4">
    <source>
        <dbReference type="Proteomes" id="UP000077037"/>
    </source>
</evidence>
<dbReference type="EMBL" id="FKBS01000025">
    <property type="protein sequence ID" value="SAI45625.1"/>
    <property type="molecule type" value="Genomic_DNA"/>
</dbReference>
<evidence type="ECO:0000313" key="3">
    <source>
        <dbReference type="EMBL" id="SAI45625.1"/>
    </source>
</evidence>
<dbReference type="GO" id="GO:0043093">
    <property type="term" value="P:FtsZ-dependent cytokinesis"/>
    <property type="evidence" value="ECO:0007669"/>
    <property type="project" value="UniProtKB-UniRule"/>
</dbReference>
<dbReference type="Pfam" id="PF14559">
    <property type="entry name" value="TPR_19"/>
    <property type="match status" value="1"/>
</dbReference>
<dbReference type="OrthoDB" id="8525418at2"/>
<name>A0A157QI16_9BORD</name>
<comment type="subcellular location">
    <subcellularLocation>
        <location evidence="1">Periplasm</location>
    </subcellularLocation>
</comment>
<dbReference type="InterPro" id="IPR014162">
    <property type="entry name" value="CpoB_C"/>
</dbReference>
<dbReference type="SUPFAM" id="SSF48452">
    <property type="entry name" value="TPR-like"/>
    <property type="match status" value="1"/>
</dbReference>
<keyword evidence="1" id="KW-0732">Signal</keyword>
<feature type="region of interest" description="Disordered" evidence="2">
    <location>
        <begin position="81"/>
        <end position="108"/>
    </location>
</feature>
<evidence type="ECO:0000256" key="1">
    <source>
        <dbReference type="HAMAP-Rule" id="MF_02066"/>
    </source>
</evidence>
<feature type="signal peptide" evidence="1">
    <location>
        <begin position="1"/>
        <end position="30"/>
    </location>
</feature>
<feature type="chain" id="PRO_5009986140" description="Cell division coordinator CpoB" evidence="1">
    <location>
        <begin position="31"/>
        <end position="232"/>
    </location>
</feature>
<comment type="function">
    <text evidence="1">Mediates coordination of peptidoglycan synthesis and outer membrane constriction during cell division.</text>
</comment>
<gene>
    <name evidence="3" type="primary">ybgF</name>
    <name evidence="1" type="synonym">cpoB</name>
    <name evidence="3" type="ORF">SAMEA1982600_03592</name>
</gene>
<sequence precursor="true">MRDRVPTLRLLAVTASLAFAAMAAPASAFADDEARRAILDLRQQVQQQNEQNVRARLQLADQLQSLQQEIAQLRNQLELVSRQQPSTAQQGQQQNNHPGNPPGVSAADPQEQAAYDGAIDLFRKAQYKEASESFAAFSALYPNSALAPSSQFYLGSSRYALKDFKGAIEQLNTLVQNAPNDARAPDALLVIAGSQIELNNRAGAKATLQRIVSEYPQTPAAKTAQSRLQLLQ</sequence>
<dbReference type="HAMAP" id="MF_02066">
    <property type="entry name" value="CpoB"/>
    <property type="match status" value="1"/>
</dbReference>
<organism evidence="3 4">
    <name type="scientific">Bordetella ansorpii</name>
    <dbReference type="NCBI Taxonomy" id="288768"/>
    <lineage>
        <taxon>Bacteria</taxon>
        <taxon>Pseudomonadati</taxon>
        <taxon>Pseudomonadota</taxon>
        <taxon>Betaproteobacteria</taxon>
        <taxon>Burkholderiales</taxon>
        <taxon>Alcaligenaceae</taxon>
        <taxon>Bordetella</taxon>
    </lineage>
</organism>
<evidence type="ECO:0000256" key="2">
    <source>
        <dbReference type="SAM" id="MobiDB-lite"/>
    </source>
</evidence>
<reference evidence="3 4" key="1">
    <citation type="submission" date="2016-03" db="EMBL/GenBank/DDBJ databases">
        <authorList>
            <consortium name="Pathogen Informatics"/>
        </authorList>
    </citation>
    <scope>NUCLEOTIDE SEQUENCE [LARGE SCALE GENOMIC DNA]</scope>
    <source>
        <strain evidence="3 4">NCTC13364</strain>
    </source>
</reference>